<evidence type="ECO:0000256" key="8">
    <source>
        <dbReference type="ARBA" id="ARBA00023163"/>
    </source>
</evidence>
<dbReference type="RefSeq" id="WP_346106487.1">
    <property type="nucleotide sequence ID" value="NZ_BAAAOD010000060.1"/>
</dbReference>
<keyword evidence="7 12" id="KW-0472">Membrane</keyword>
<keyword evidence="3" id="KW-1003">Cell membrane</keyword>
<sequence length="300" mass="31043">MNEQTVGWALHALEPDEEIEVVQHLEGCDECRRLAADVAGTTTVLGGAVPQVEPPPSLRESILEQARQTPQVGRESDRPVPRHALRDETSSADGAGYEGPQAGDAAPRARPARSERSTGPATRPSGGAGRGPARNGWLRRPGRVLVAAALALAVIVGGGAAIGQVQSLQAERDASLAQAQELRDVLSAIAQPGTPHAFLSAEPGAPMVAAVVVKDGQRQVMPMGLDPNETADQTYVLWGLDGDGTPRAVGTFDVRAGQSGPVSVESPDSGSYGTYAVSLERGREAPPAPTKVVAAGQVET</sequence>
<accession>A0ABU9ADD3</accession>
<evidence type="ECO:0000256" key="11">
    <source>
        <dbReference type="SAM" id="MobiDB-lite"/>
    </source>
</evidence>
<dbReference type="PANTHER" id="PTHR37461:SF1">
    <property type="entry name" value="ANTI-SIGMA-K FACTOR RSKA"/>
    <property type="match status" value="1"/>
</dbReference>
<evidence type="ECO:0000256" key="5">
    <source>
        <dbReference type="ARBA" id="ARBA00022989"/>
    </source>
</evidence>
<dbReference type="EMBL" id="JBBPIX010000002">
    <property type="protein sequence ID" value="MEK6463420.1"/>
    <property type="molecule type" value="Genomic_DNA"/>
</dbReference>
<feature type="region of interest" description="Disordered" evidence="11">
    <location>
        <begin position="64"/>
        <end position="137"/>
    </location>
</feature>
<comment type="caution">
    <text evidence="14">The sequence shown here is derived from an EMBL/GenBank/DDBJ whole genome shotgun (WGS) entry which is preliminary data.</text>
</comment>
<evidence type="ECO:0000313" key="15">
    <source>
        <dbReference type="Proteomes" id="UP001367513"/>
    </source>
</evidence>
<keyword evidence="4 12" id="KW-0812">Transmembrane</keyword>
<evidence type="ECO:0000256" key="10">
    <source>
        <dbReference type="ARBA" id="ARBA00030803"/>
    </source>
</evidence>
<evidence type="ECO:0000256" key="7">
    <source>
        <dbReference type="ARBA" id="ARBA00023136"/>
    </source>
</evidence>
<feature type="compositionally biased region" description="Basic and acidic residues" evidence="11">
    <location>
        <begin position="74"/>
        <end position="89"/>
    </location>
</feature>
<dbReference type="InterPro" id="IPR041916">
    <property type="entry name" value="Anti_sigma_zinc_sf"/>
</dbReference>
<evidence type="ECO:0000256" key="6">
    <source>
        <dbReference type="ARBA" id="ARBA00023015"/>
    </source>
</evidence>
<evidence type="ECO:0000313" key="14">
    <source>
        <dbReference type="EMBL" id="MEK6463420.1"/>
    </source>
</evidence>
<keyword evidence="6" id="KW-0805">Transcription regulation</keyword>
<reference evidence="14 15" key="1">
    <citation type="submission" date="2024-03" db="EMBL/GenBank/DDBJ databases">
        <title>Draft genome sequence of Pseudonocardia carboxydivorans JCM 14827.</title>
        <authorList>
            <person name="Duangmal K."/>
        </authorList>
    </citation>
    <scope>NUCLEOTIDE SEQUENCE [LARGE SCALE GENOMIC DNA]</scope>
    <source>
        <strain evidence="14 15">JCM 14827</strain>
    </source>
</reference>
<evidence type="ECO:0000256" key="12">
    <source>
        <dbReference type="SAM" id="Phobius"/>
    </source>
</evidence>
<keyword evidence="15" id="KW-1185">Reference proteome</keyword>
<gene>
    <name evidence="14" type="ORF">WG925_06650</name>
</gene>
<evidence type="ECO:0000259" key="13">
    <source>
        <dbReference type="Pfam" id="PF10099"/>
    </source>
</evidence>
<feature type="transmembrane region" description="Helical" evidence="12">
    <location>
        <begin position="144"/>
        <end position="163"/>
    </location>
</feature>
<evidence type="ECO:0000256" key="4">
    <source>
        <dbReference type="ARBA" id="ARBA00022692"/>
    </source>
</evidence>
<feature type="domain" description="Anti-sigma K factor RskA C-terminal" evidence="13">
    <location>
        <begin position="145"/>
        <end position="290"/>
    </location>
</feature>
<proteinExistence type="predicted"/>
<dbReference type="InterPro" id="IPR018764">
    <property type="entry name" value="RskA_C"/>
</dbReference>
<feature type="region of interest" description="Disordered" evidence="11">
    <location>
        <begin position="280"/>
        <end position="300"/>
    </location>
</feature>
<protein>
    <recommendedName>
        <fullName evidence="10">Regulator of SigK</fullName>
    </recommendedName>
    <alternativeName>
        <fullName evidence="9">Sigma-K anti-sigma factor RskA</fullName>
    </alternativeName>
</protein>
<evidence type="ECO:0000256" key="3">
    <source>
        <dbReference type="ARBA" id="ARBA00022475"/>
    </source>
</evidence>
<evidence type="ECO:0000256" key="2">
    <source>
        <dbReference type="ARBA" id="ARBA00004236"/>
    </source>
</evidence>
<evidence type="ECO:0000256" key="1">
    <source>
        <dbReference type="ARBA" id="ARBA00004167"/>
    </source>
</evidence>
<evidence type="ECO:0000256" key="9">
    <source>
        <dbReference type="ARBA" id="ARBA00029829"/>
    </source>
</evidence>
<dbReference type="Pfam" id="PF10099">
    <property type="entry name" value="RskA_C"/>
    <property type="match status" value="1"/>
</dbReference>
<keyword evidence="8" id="KW-0804">Transcription</keyword>
<keyword evidence="5 12" id="KW-1133">Transmembrane helix</keyword>
<dbReference type="InterPro" id="IPR051474">
    <property type="entry name" value="Anti-sigma-K/W_factor"/>
</dbReference>
<organism evidence="14 15">
    <name type="scientific">Pseudonocardia alni subsp. carboxydivorans</name>
    <dbReference type="NCBI Taxonomy" id="415010"/>
    <lineage>
        <taxon>Bacteria</taxon>
        <taxon>Bacillati</taxon>
        <taxon>Actinomycetota</taxon>
        <taxon>Actinomycetes</taxon>
        <taxon>Pseudonocardiales</taxon>
        <taxon>Pseudonocardiaceae</taxon>
        <taxon>Pseudonocardia</taxon>
    </lineage>
</organism>
<dbReference type="Gene3D" id="1.10.10.1320">
    <property type="entry name" value="Anti-sigma factor, zinc-finger domain"/>
    <property type="match status" value="1"/>
</dbReference>
<dbReference type="PANTHER" id="PTHR37461">
    <property type="entry name" value="ANTI-SIGMA-K FACTOR RSKA"/>
    <property type="match status" value="1"/>
</dbReference>
<comment type="subcellular location">
    <subcellularLocation>
        <location evidence="2">Cell membrane</location>
    </subcellularLocation>
    <subcellularLocation>
        <location evidence="1">Membrane</location>
        <topology evidence="1">Single-pass membrane protein</topology>
    </subcellularLocation>
</comment>
<dbReference type="Proteomes" id="UP001367513">
    <property type="component" value="Unassembled WGS sequence"/>
</dbReference>
<name>A0ABU9ADD3_PSEA5</name>
<feature type="compositionally biased region" description="Low complexity" evidence="11">
    <location>
        <begin position="117"/>
        <end position="136"/>
    </location>
</feature>